<evidence type="ECO:0000256" key="16">
    <source>
        <dbReference type="ARBA" id="ARBA00067273"/>
    </source>
</evidence>
<evidence type="ECO:0000256" key="12">
    <source>
        <dbReference type="ARBA" id="ARBA00023242"/>
    </source>
</evidence>
<reference evidence="19" key="3">
    <citation type="journal article" date="2017" name="Nature">
        <title>Genome sequence of the progenitor of the wheat D genome Aegilops tauschii.</title>
        <authorList>
            <person name="Luo M.C."/>
            <person name="Gu Y.Q."/>
            <person name="Puiu D."/>
            <person name="Wang H."/>
            <person name="Twardziok S.O."/>
            <person name="Deal K.R."/>
            <person name="Huo N."/>
            <person name="Zhu T."/>
            <person name="Wang L."/>
            <person name="Wang Y."/>
            <person name="McGuire P.E."/>
            <person name="Liu S."/>
            <person name="Long H."/>
            <person name="Ramasamy R.K."/>
            <person name="Rodriguez J.C."/>
            <person name="Van S.L."/>
            <person name="Yuan L."/>
            <person name="Wang Z."/>
            <person name="Xia Z."/>
            <person name="Xiao L."/>
            <person name="Anderson O.D."/>
            <person name="Ouyang S."/>
            <person name="Liang Y."/>
            <person name="Zimin A.V."/>
            <person name="Pertea G."/>
            <person name="Qi P."/>
            <person name="Bennetzen J.L."/>
            <person name="Dai X."/>
            <person name="Dawson M.W."/>
            <person name="Muller H.G."/>
            <person name="Kugler K."/>
            <person name="Rivarola-Duarte L."/>
            <person name="Spannagl M."/>
            <person name="Mayer K.F.X."/>
            <person name="Lu F.H."/>
            <person name="Bevan M.W."/>
            <person name="Leroy P."/>
            <person name="Li P."/>
            <person name="You F.M."/>
            <person name="Sun Q."/>
            <person name="Liu Z."/>
            <person name="Lyons E."/>
            <person name="Wicker T."/>
            <person name="Salzberg S.L."/>
            <person name="Devos K.M."/>
            <person name="Dvorak J."/>
        </authorList>
    </citation>
    <scope>NUCLEOTIDE SEQUENCE [LARGE SCALE GENOMIC DNA]</scope>
    <source>
        <strain evidence="19">cv. AL8/78</strain>
    </source>
</reference>
<evidence type="ECO:0000256" key="17">
    <source>
        <dbReference type="ARBA" id="ARBA00081533"/>
    </source>
</evidence>
<dbReference type="CDD" id="cd03443">
    <property type="entry name" value="PaaI_thioesterase"/>
    <property type="match status" value="1"/>
</dbReference>
<comment type="subunit">
    <text evidence="15">Homotetramer. Interacts with PCTP.</text>
</comment>
<dbReference type="GO" id="GO:0005634">
    <property type="term" value="C:nucleus"/>
    <property type="evidence" value="ECO:0007669"/>
    <property type="project" value="UniProtKB-SubCell"/>
</dbReference>
<protein>
    <recommendedName>
        <fullName evidence="16">Acyl-coenzyme A thioesterase 13</fullName>
    </recommendedName>
    <alternativeName>
        <fullName evidence="17">Hotdog-fold thioesterase superfamily member 2</fullName>
    </alternativeName>
    <alternativeName>
        <fullName evidence="18">Thioesterase superfamily member 2</fullName>
    </alternativeName>
</protein>
<proteinExistence type="inferred from homology"/>
<dbReference type="Gene3D" id="3.10.129.10">
    <property type="entry name" value="Hotdog Thioesterase"/>
    <property type="match status" value="1"/>
</dbReference>
<dbReference type="InterPro" id="IPR029069">
    <property type="entry name" value="HotDog_dom_sf"/>
</dbReference>
<dbReference type="Gramene" id="AET4Gv20286100.3">
    <property type="protein sequence ID" value="AET4Gv20286100.3"/>
    <property type="gene ID" value="AET4Gv20286100"/>
</dbReference>
<comment type="subcellular location">
    <subcellularLocation>
        <location evidence="3">Cytoplasm</location>
        <location evidence="3">Cytoskeleton</location>
        <location evidence="3">Spindle</location>
    </subcellularLocation>
    <subcellularLocation>
        <location evidence="4">Cytoplasm</location>
        <location evidence="4">Cytosol</location>
    </subcellularLocation>
    <subcellularLocation>
        <location evidence="2">Mitochondrion</location>
    </subcellularLocation>
    <subcellularLocation>
        <location evidence="1">Nucleus</location>
    </subcellularLocation>
</comment>
<evidence type="ECO:0000256" key="5">
    <source>
        <dbReference type="ARBA" id="ARBA00008324"/>
    </source>
</evidence>
<evidence type="ECO:0000256" key="13">
    <source>
        <dbReference type="ARBA" id="ARBA00052976"/>
    </source>
</evidence>
<keyword evidence="11" id="KW-0206">Cytoskeleton</keyword>
<keyword evidence="8" id="KW-0007">Acetylation</keyword>
<evidence type="ECO:0000256" key="2">
    <source>
        <dbReference type="ARBA" id="ARBA00004173"/>
    </source>
</evidence>
<evidence type="ECO:0000256" key="4">
    <source>
        <dbReference type="ARBA" id="ARBA00004514"/>
    </source>
</evidence>
<name>A0A453HSC0_AEGTS</name>
<dbReference type="PANTHER" id="PTHR21660">
    <property type="entry name" value="THIOESTERASE SUPERFAMILY MEMBER-RELATED"/>
    <property type="match status" value="1"/>
</dbReference>
<dbReference type="EnsemblPlants" id="AET4Gv20286100.3">
    <property type="protein sequence ID" value="AET4Gv20286100.3"/>
    <property type="gene ID" value="AET4Gv20286100"/>
</dbReference>
<keyword evidence="10" id="KW-0496">Mitochondrion</keyword>
<evidence type="ECO:0000256" key="1">
    <source>
        <dbReference type="ARBA" id="ARBA00004123"/>
    </source>
</evidence>
<evidence type="ECO:0000256" key="9">
    <source>
        <dbReference type="ARBA" id="ARBA00023098"/>
    </source>
</evidence>
<evidence type="ECO:0000313" key="19">
    <source>
        <dbReference type="EnsemblPlants" id="AET4Gv20286100.3"/>
    </source>
</evidence>
<evidence type="ECO:0000256" key="3">
    <source>
        <dbReference type="ARBA" id="ARBA00004186"/>
    </source>
</evidence>
<dbReference type="STRING" id="200361.A0A453HSC0"/>
<dbReference type="Proteomes" id="UP000015105">
    <property type="component" value="Chromosome 4D"/>
</dbReference>
<reference evidence="20" key="1">
    <citation type="journal article" date="2014" name="Science">
        <title>Ancient hybridizations among the ancestral genomes of bread wheat.</title>
        <authorList>
            <consortium name="International Wheat Genome Sequencing Consortium,"/>
            <person name="Marcussen T."/>
            <person name="Sandve S.R."/>
            <person name="Heier L."/>
            <person name="Spannagl M."/>
            <person name="Pfeifer M."/>
            <person name="Jakobsen K.S."/>
            <person name="Wulff B.B."/>
            <person name="Steuernagel B."/>
            <person name="Mayer K.F."/>
            <person name="Olsen O.A."/>
        </authorList>
    </citation>
    <scope>NUCLEOTIDE SEQUENCE [LARGE SCALE GENOMIC DNA]</scope>
    <source>
        <strain evidence="20">cv. AL8/78</strain>
    </source>
</reference>
<dbReference type="GO" id="GO:0005829">
    <property type="term" value="C:cytosol"/>
    <property type="evidence" value="ECO:0007669"/>
    <property type="project" value="UniProtKB-SubCell"/>
</dbReference>
<sequence length="222" mass="23388">WSQTLVAWHQQPESVGHKFPNPPERDNHQAELQQVAMADSPELARARDVLSVSADEHARVDALSSAASASLSTAATHLSPSFFEGFALRGIRVLRLHPGFIHCSYTVPPSLTDSSTGCLAAGVVAALVDEIGYAAAISDAQNFKISVDMSVAFPDLSQARAGDRLSITARVLGHKGAYSGTHVRLTNASTGNVVAEGRHSVFGNLKKAPLKPAATTGLKSNL</sequence>
<evidence type="ECO:0000256" key="18">
    <source>
        <dbReference type="ARBA" id="ARBA00083956"/>
    </source>
</evidence>
<dbReference type="InterPro" id="IPR039298">
    <property type="entry name" value="ACOT13"/>
</dbReference>
<evidence type="ECO:0000313" key="20">
    <source>
        <dbReference type="Proteomes" id="UP000015105"/>
    </source>
</evidence>
<evidence type="ECO:0000256" key="14">
    <source>
        <dbReference type="ARBA" id="ARBA00058205"/>
    </source>
</evidence>
<evidence type="ECO:0000256" key="15">
    <source>
        <dbReference type="ARBA" id="ARBA00064709"/>
    </source>
</evidence>
<keyword evidence="20" id="KW-1185">Reference proteome</keyword>
<dbReference type="SUPFAM" id="SSF54637">
    <property type="entry name" value="Thioesterase/thiol ester dehydrase-isomerase"/>
    <property type="match status" value="1"/>
</dbReference>
<organism evidence="19 20">
    <name type="scientific">Aegilops tauschii subsp. strangulata</name>
    <name type="common">Goatgrass</name>
    <dbReference type="NCBI Taxonomy" id="200361"/>
    <lineage>
        <taxon>Eukaryota</taxon>
        <taxon>Viridiplantae</taxon>
        <taxon>Streptophyta</taxon>
        <taxon>Embryophyta</taxon>
        <taxon>Tracheophyta</taxon>
        <taxon>Spermatophyta</taxon>
        <taxon>Magnoliopsida</taxon>
        <taxon>Liliopsida</taxon>
        <taxon>Poales</taxon>
        <taxon>Poaceae</taxon>
        <taxon>BOP clade</taxon>
        <taxon>Pooideae</taxon>
        <taxon>Triticodae</taxon>
        <taxon>Triticeae</taxon>
        <taxon>Triticinae</taxon>
        <taxon>Aegilops</taxon>
    </lineage>
</organism>
<dbReference type="FunFam" id="3.10.129.10:FF:000021">
    <property type="entry name" value="Acyl-coenzyme A thioesterase 13"/>
    <property type="match status" value="1"/>
</dbReference>
<keyword evidence="7" id="KW-0378">Hydrolase</keyword>
<reference evidence="20" key="2">
    <citation type="journal article" date="2017" name="Nat. Plants">
        <title>The Aegilops tauschii genome reveals multiple impacts of transposons.</title>
        <authorList>
            <person name="Zhao G."/>
            <person name="Zou C."/>
            <person name="Li K."/>
            <person name="Wang K."/>
            <person name="Li T."/>
            <person name="Gao L."/>
            <person name="Zhang X."/>
            <person name="Wang H."/>
            <person name="Yang Z."/>
            <person name="Liu X."/>
            <person name="Jiang W."/>
            <person name="Mao L."/>
            <person name="Kong X."/>
            <person name="Jiao Y."/>
            <person name="Jia J."/>
        </authorList>
    </citation>
    <scope>NUCLEOTIDE SEQUENCE [LARGE SCALE GENOMIC DNA]</scope>
    <source>
        <strain evidence="20">cv. AL8/78</strain>
    </source>
</reference>
<reference evidence="19" key="5">
    <citation type="journal article" date="2021" name="G3 (Bethesda)">
        <title>Aegilops tauschii genome assembly Aet v5.0 features greater sequence contiguity and improved annotation.</title>
        <authorList>
            <person name="Wang L."/>
            <person name="Zhu T."/>
            <person name="Rodriguez J.C."/>
            <person name="Deal K.R."/>
            <person name="Dubcovsky J."/>
            <person name="McGuire P.E."/>
            <person name="Lux T."/>
            <person name="Spannagl M."/>
            <person name="Mayer K.F.X."/>
            <person name="Baldrich P."/>
            <person name="Meyers B.C."/>
            <person name="Huo N."/>
            <person name="Gu Y.Q."/>
            <person name="Zhou H."/>
            <person name="Devos K.M."/>
            <person name="Bennetzen J.L."/>
            <person name="Unver T."/>
            <person name="Budak H."/>
            <person name="Gulick P.J."/>
            <person name="Galiba G."/>
            <person name="Kalapos B."/>
            <person name="Nelson D.R."/>
            <person name="Li P."/>
            <person name="You F.M."/>
            <person name="Luo M.C."/>
            <person name="Dvorak J."/>
        </authorList>
    </citation>
    <scope>NUCLEOTIDE SEQUENCE [LARGE SCALE GENOMIC DNA]</scope>
    <source>
        <strain evidence="19">cv. AL8/78</strain>
    </source>
</reference>
<comment type="catalytic activity">
    <reaction evidence="13">
        <text>a fatty acyl-CoA + H2O = a fatty acid + CoA + H(+)</text>
        <dbReference type="Rhea" id="RHEA:16781"/>
        <dbReference type="ChEBI" id="CHEBI:15377"/>
        <dbReference type="ChEBI" id="CHEBI:15378"/>
        <dbReference type="ChEBI" id="CHEBI:28868"/>
        <dbReference type="ChEBI" id="CHEBI:57287"/>
        <dbReference type="ChEBI" id="CHEBI:77636"/>
    </reaction>
    <physiologicalReaction direction="left-to-right" evidence="13">
        <dbReference type="Rhea" id="RHEA:16782"/>
    </physiologicalReaction>
</comment>
<keyword evidence="9" id="KW-0443">Lipid metabolism</keyword>
<comment type="similarity">
    <text evidence="5">Belongs to the thioesterase PaaI family.</text>
</comment>
<evidence type="ECO:0000256" key="7">
    <source>
        <dbReference type="ARBA" id="ARBA00022801"/>
    </source>
</evidence>
<dbReference type="GO" id="GO:0005739">
    <property type="term" value="C:mitochondrion"/>
    <property type="evidence" value="ECO:0007669"/>
    <property type="project" value="UniProtKB-SubCell"/>
</dbReference>
<comment type="function">
    <text evidence="14">Catalyzes the hydrolysis of acyl-CoAs into free fatty acids and coenzyme A (CoASH), regulating their respective intracellular levels. Has acyl-CoA thioesterase activity towards medium (C12) and long-chain (C18) fatty acyl-CoA substrates. Can also hydrolyze 3-hydroxyphenylacetyl-CoA and 3,4-dihydroxyphenylacetyl-CoA (in vitro). May play a role in controlling adaptive thermogenesis.</text>
</comment>
<dbReference type="PANTHER" id="PTHR21660:SF42">
    <property type="entry name" value="THIOESTERASE DOMAIN-CONTAINING PROTEIN"/>
    <property type="match status" value="1"/>
</dbReference>
<dbReference type="GO" id="GO:0006629">
    <property type="term" value="P:lipid metabolic process"/>
    <property type="evidence" value="ECO:0007669"/>
    <property type="project" value="UniProtKB-KW"/>
</dbReference>
<dbReference type="GO" id="GO:0047617">
    <property type="term" value="F:fatty acyl-CoA hydrolase activity"/>
    <property type="evidence" value="ECO:0007669"/>
    <property type="project" value="InterPro"/>
</dbReference>
<reference evidence="19" key="4">
    <citation type="submission" date="2019-03" db="UniProtKB">
        <authorList>
            <consortium name="EnsemblPlants"/>
        </authorList>
    </citation>
    <scope>IDENTIFICATION</scope>
</reference>
<accession>A0A453HSC0</accession>
<evidence type="ECO:0000256" key="11">
    <source>
        <dbReference type="ARBA" id="ARBA00023212"/>
    </source>
</evidence>
<dbReference type="AlphaFoldDB" id="A0A453HSC0"/>
<evidence type="ECO:0000256" key="10">
    <source>
        <dbReference type="ARBA" id="ARBA00023128"/>
    </source>
</evidence>
<evidence type="ECO:0000256" key="8">
    <source>
        <dbReference type="ARBA" id="ARBA00022990"/>
    </source>
</evidence>
<keyword evidence="12" id="KW-0539">Nucleus</keyword>
<evidence type="ECO:0000256" key="6">
    <source>
        <dbReference type="ARBA" id="ARBA00022490"/>
    </source>
</evidence>
<dbReference type="GO" id="GO:0005819">
    <property type="term" value="C:spindle"/>
    <property type="evidence" value="ECO:0007669"/>
    <property type="project" value="UniProtKB-SubCell"/>
</dbReference>
<keyword evidence="6" id="KW-0963">Cytoplasm</keyword>